<dbReference type="SUPFAM" id="SSF53254">
    <property type="entry name" value="Phosphoglycerate mutase-like"/>
    <property type="match status" value="1"/>
</dbReference>
<feature type="binding site" evidence="3">
    <location>
        <begin position="82"/>
        <end position="85"/>
    </location>
    <ligand>
        <name>substrate</name>
    </ligand>
</feature>
<dbReference type="Pfam" id="PF00300">
    <property type="entry name" value="His_Phos_1"/>
    <property type="match status" value="1"/>
</dbReference>
<dbReference type="SMART" id="SM00855">
    <property type="entry name" value="PGAM"/>
    <property type="match status" value="1"/>
</dbReference>
<feature type="active site" description="Proton donor/acceptor" evidence="2">
    <location>
        <position position="82"/>
    </location>
</feature>
<dbReference type="PATRIC" id="fig|1618549.4.peg.273"/>
<feature type="active site" description="Tele-phosphohistidine intermediate" evidence="2">
    <location>
        <position position="10"/>
    </location>
</feature>
<dbReference type="GO" id="GO:0004331">
    <property type="term" value="F:fructose-2,6-bisphosphate 2-phosphatase activity"/>
    <property type="evidence" value="ECO:0007669"/>
    <property type="project" value="TreeGrafter"/>
</dbReference>
<dbReference type="CDD" id="cd07067">
    <property type="entry name" value="HP_PGM_like"/>
    <property type="match status" value="1"/>
</dbReference>
<feature type="binding site" evidence="3">
    <location>
        <position position="59"/>
    </location>
    <ligand>
        <name>substrate</name>
    </ligand>
</feature>
<comment type="caution">
    <text evidence="4">The sequence shown here is derived from an EMBL/GenBank/DDBJ whole genome shotgun (WGS) entry which is preliminary data.</text>
</comment>
<evidence type="ECO:0000313" key="4">
    <source>
        <dbReference type="EMBL" id="KKQ98393.1"/>
    </source>
</evidence>
<dbReference type="Gene3D" id="3.40.50.1240">
    <property type="entry name" value="Phosphoglycerate mutase-like"/>
    <property type="match status" value="1"/>
</dbReference>
<dbReference type="PANTHER" id="PTHR46517:SF1">
    <property type="entry name" value="FRUCTOSE-2,6-BISPHOSPHATASE TIGAR"/>
    <property type="match status" value="1"/>
</dbReference>
<evidence type="ECO:0000256" key="3">
    <source>
        <dbReference type="PIRSR" id="PIRSR613078-2"/>
    </source>
</evidence>
<evidence type="ECO:0000313" key="5">
    <source>
        <dbReference type="Proteomes" id="UP000034325"/>
    </source>
</evidence>
<dbReference type="Proteomes" id="UP000034325">
    <property type="component" value="Unassembled WGS sequence"/>
</dbReference>
<dbReference type="EMBL" id="LBWA01000003">
    <property type="protein sequence ID" value="KKQ98393.1"/>
    <property type="molecule type" value="Genomic_DNA"/>
</dbReference>
<organism evidence="4 5">
    <name type="scientific">Candidatus Woesebacteria bacterium GW2011_GWA1_39_12</name>
    <dbReference type="NCBI Taxonomy" id="1618549"/>
    <lineage>
        <taxon>Bacteria</taxon>
        <taxon>Candidatus Woeseibacteriota</taxon>
    </lineage>
</organism>
<name>A0A0G0M2H4_9BACT</name>
<dbReference type="InterPro" id="IPR029033">
    <property type="entry name" value="His_PPase_superfam"/>
</dbReference>
<evidence type="ECO:0000256" key="1">
    <source>
        <dbReference type="ARBA" id="ARBA00022801"/>
    </source>
</evidence>
<sequence length="181" mass="20566">MAIEITYFVHGTTTDNEKGLSSGWKDVQLTEVGKGHARANIKGIEGKKFDAAFCSDLKRAVDSTKIIFGRSVPIIEDKRLRECNYGEFNGKPSDIVEPMQEENITKRFPGGESYEDVKARIADFLEFLKKHYDGKNVAIVAHKAPQLALDVLIKGKTWEQAFAEDWRKKKAWQPGWDYNLE</sequence>
<dbReference type="GO" id="GO:0005829">
    <property type="term" value="C:cytosol"/>
    <property type="evidence" value="ECO:0007669"/>
    <property type="project" value="TreeGrafter"/>
</dbReference>
<dbReference type="GO" id="GO:0045820">
    <property type="term" value="P:negative regulation of glycolytic process"/>
    <property type="evidence" value="ECO:0007669"/>
    <property type="project" value="TreeGrafter"/>
</dbReference>
<dbReference type="InterPro" id="IPR013078">
    <property type="entry name" value="His_Pase_superF_clade-1"/>
</dbReference>
<proteinExistence type="predicted"/>
<dbReference type="InterPro" id="IPR051695">
    <property type="entry name" value="Phosphoglycerate_Mutase"/>
</dbReference>
<protein>
    <submittedName>
        <fullName evidence="4">Phosphoglycerate mutase</fullName>
    </submittedName>
</protein>
<dbReference type="GO" id="GO:0043456">
    <property type="term" value="P:regulation of pentose-phosphate shunt"/>
    <property type="evidence" value="ECO:0007669"/>
    <property type="project" value="TreeGrafter"/>
</dbReference>
<gene>
    <name evidence="4" type="ORF">UT23_C0003G0020</name>
</gene>
<evidence type="ECO:0000256" key="2">
    <source>
        <dbReference type="PIRSR" id="PIRSR613078-1"/>
    </source>
</evidence>
<dbReference type="PANTHER" id="PTHR46517">
    <property type="entry name" value="FRUCTOSE-2,6-BISPHOSPHATASE TIGAR"/>
    <property type="match status" value="1"/>
</dbReference>
<keyword evidence="1" id="KW-0378">Hydrolase</keyword>
<reference evidence="4 5" key="1">
    <citation type="journal article" date="2015" name="Nature">
        <title>rRNA introns, odd ribosomes, and small enigmatic genomes across a large radiation of phyla.</title>
        <authorList>
            <person name="Brown C.T."/>
            <person name="Hug L.A."/>
            <person name="Thomas B.C."/>
            <person name="Sharon I."/>
            <person name="Castelle C.J."/>
            <person name="Singh A."/>
            <person name="Wilkins M.J."/>
            <person name="Williams K.H."/>
            <person name="Banfield J.F."/>
        </authorList>
    </citation>
    <scope>NUCLEOTIDE SEQUENCE [LARGE SCALE GENOMIC DNA]</scope>
</reference>
<dbReference type="AlphaFoldDB" id="A0A0G0M2H4"/>
<accession>A0A0G0M2H4</accession>